<dbReference type="PANTHER" id="PTHR43537:SF49">
    <property type="entry name" value="TRANSCRIPTIONAL REGULATORY PROTEIN"/>
    <property type="match status" value="1"/>
</dbReference>
<sequence length="241" mass="27188">MDIDDIANEGRSESDRLLSELGRSILSGELPPGSKLTEADLARRYGVSRAPLREALLRLEERQLIERVPYSGTRVSTPTKRMLLELYQMRSVLEGFAARRVAEIATPAQVAELYDAVSAGARRIEETDFTGEAEEASILQVERPDQPGRNRDIHNFHAKIVEFSGNRELLRLLNREIWDFSLVLIAGGRLKRSKDRLLAGVREHEGIVQAIESHDGELAEILMRRHLINAYHGFQDNPNPS</sequence>
<dbReference type="OrthoDB" id="8638122at2"/>
<dbReference type="GO" id="GO:0003677">
    <property type="term" value="F:DNA binding"/>
    <property type="evidence" value="ECO:0007669"/>
    <property type="project" value="UniProtKB-KW"/>
</dbReference>
<dbReference type="EMBL" id="FXAF01000007">
    <property type="protein sequence ID" value="SMF56770.1"/>
    <property type="molecule type" value="Genomic_DNA"/>
</dbReference>
<reference evidence="6" key="1">
    <citation type="submission" date="2017-04" db="EMBL/GenBank/DDBJ databases">
        <authorList>
            <person name="Varghese N."/>
            <person name="Submissions S."/>
        </authorList>
    </citation>
    <scope>NUCLEOTIDE SEQUENCE [LARGE SCALE GENOMIC DNA]</scope>
    <source>
        <strain evidence="6">B4P</strain>
    </source>
</reference>
<dbReference type="SUPFAM" id="SSF48008">
    <property type="entry name" value="GntR ligand-binding domain-like"/>
    <property type="match status" value="1"/>
</dbReference>
<protein>
    <submittedName>
        <fullName evidence="5">Transcriptional regulator, GntR family</fullName>
    </submittedName>
</protein>
<dbReference type="AlphaFoldDB" id="A0A1X7FQG7"/>
<dbReference type="Gene3D" id="1.10.10.10">
    <property type="entry name" value="Winged helix-like DNA-binding domain superfamily/Winged helix DNA-binding domain"/>
    <property type="match status" value="1"/>
</dbReference>
<dbReference type="PANTHER" id="PTHR43537">
    <property type="entry name" value="TRANSCRIPTIONAL REGULATOR, GNTR FAMILY"/>
    <property type="match status" value="1"/>
</dbReference>
<dbReference type="Proteomes" id="UP000192903">
    <property type="component" value="Unassembled WGS sequence"/>
</dbReference>
<evidence type="ECO:0000313" key="5">
    <source>
        <dbReference type="EMBL" id="SMF56770.1"/>
    </source>
</evidence>
<dbReference type="PROSITE" id="PS50949">
    <property type="entry name" value="HTH_GNTR"/>
    <property type="match status" value="1"/>
</dbReference>
<dbReference type="InterPro" id="IPR036388">
    <property type="entry name" value="WH-like_DNA-bd_sf"/>
</dbReference>
<keyword evidence="3" id="KW-0804">Transcription</keyword>
<dbReference type="RefSeq" id="WP_085423562.1">
    <property type="nucleotide sequence ID" value="NZ_FXAF01000007.1"/>
</dbReference>
<dbReference type="InterPro" id="IPR011711">
    <property type="entry name" value="GntR_C"/>
</dbReference>
<evidence type="ECO:0000256" key="3">
    <source>
        <dbReference type="ARBA" id="ARBA00023163"/>
    </source>
</evidence>
<dbReference type="Gene3D" id="1.20.120.530">
    <property type="entry name" value="GntR ligand-binding domain-like"/>
    <property type="match status" value="1"/>
</dbReference>
<dbReference type="SMART" id="SM00895">
    <property type="entry name" value="FCD"/>
    <property type="match status" value="1"/>
</dbReference>
<dbReference type="InterPro" id="IPR036390">
    <property type="entry name" value="WH_DNA-bd_sf"/>
</dbReference>
<evidence type="ECO:0000256" key="2">
    <source>
        <dbReference type="ARBA" id="ARBA00023125"/>
    </source>
</evidence>
<organism evidence="5 6">
    <name type="scientific">Xaviernesmea oryzae</name>
    <dbReference type="NCBI Taxonomy" id="464029"/>
    <lineage>
        <taxon>Bacteria</taxon>
        <taxon>Pseudomonadati</taxon>
        <taxon>Pseudomonadota</taxon>
        <taxon>Alphaproteobacteria</taxon>
        <taxon>Hyphomicrobiales</taxon>
        <taxon>Rhizobiaceae</taxon>
        <taxon>Rhizobium/Agrobacterium group</taxon>
        <taxon>Xaviernesmea</taxon>
    </lineage>
</organism>
<dbReference type="Pfam" id="PF00392">
    <property type="entry name" value="GntR"/>
    <property type="match status" value="1"/>
</dbReference>
<keyword evidence="2" id="KW-0238">DNA-binding</keyword>
<name>A0A1X7FQG7_9HYPH</name>
<gene>
    <name evidence="5" type="ORF">SAMN02982989_0201</name>
</gene>
<evidence type="ECO:0000256" key="1">
    <source>
        <dbReference type="ARBA" id="ARBA00023015"/>
    </source>
</evidence>
<dbReference type="SUPFAM" id="SSF46785">
    <property type="entry name" value="Winged helix' DNA-binding domain"/>
    <property type="match status" value="1"/>
</dbReference>
<dbReference type="InterPro" id="IPR000524">
    <property type="entry name" value="Tscrpt_reg_HTH_GntR"/>
</dbReference>
<accession>A0A1X7FQG7</accession>
<proteinExistence type="predicted"/>
<dbReference type="InterPro" id="IPR008920">
    <property type="entry name" value="TF_FadR/GntR_C"/>
</dbReference>
<dbReference type="STRING" id="464029.SAMN02982989_0201"/>
<dbReference type="GO" id="GO:0003700">
    <property type="term" value="F:DNA-binding transcription factor activity"/>
    <property type="evidence" value="ECO:0007669"/>
    <property type="project" value="InterPro"/>
</dbReference>
<keyword evidence="1" id="KW-0805">Transcription regulation</keyword>
<dbReference type="Pfam" id="PF07729">
    <property type="entry name" value="FCD"/>
    <property type="match status" value="1"/>
</dbReference>
<feature type="domain" description="HTH gntR-type" evidence="4">
    <location>
        <begin position="11"/>
        <end position="78"/>
    </location>
</feature>
<evidence type="ECO:0000259" key="4">
    <source>
        <dbReference type="PROSITE" id="PS50949"/>
    </source>
</evidence>
<dbReference type="CDD" id="cd07377">
    <property type="entry name" value="WHTH_GntR"/>
    <property type="match status" value="1"/>
</dbReference>
<keyword evidence="6" id="KW-1185">Reference proteome</keyword>
<evidence type="ECO:0000313" key="6">
    <source>
        <dbReference type="Proteomes" id="UP000192903"/>
    </source>
</evidence>
<dbReference type="SMART" id="SM00345">
    <property type="entry name" value="HTH_GNTR"/>
    <property type="match status" value="1"/>
</dbReference>